<name>A0ACB0ZXJ6_MELEN</name>
<dbReference type="EMBL" id="CAVMJV010000050">
    <property type="protein sequence ID" value="CAK5083249.1"/>
    <property type="molecule type" value="Genomic_DNA"/>
</dbReference>
<gene>
    <name evidence="1" type="ORF">MENTE1834_LOCUS30573</name>
</gene>
<sequence length="85" mass="9598">MSDFTYDIKCENEVVDSSSASSPQRSLKMFKEGILTDCVVEIENESISTHKFILANSSVVFQRMFEQMGMTEALNVILTIHSRSD</sequence>
<reference evidence="1" key="1">
    <citation type="submission" date="2023-11" db="EMBL/GenBank/DDBJ databases">
        <authorList>
            <person name="Poullet M."/>
        </authorList>
    </citation>
    <scope>NUCLEOTIDE SEQUENCE</scope>
    <source>
        <strain evidence="1">E1834</strain>
    </source>
</reference>
<proteinExistence type="predicted"/>
<comment type="caution">
    <text evidence="1">The sequence shown here is derived from an EMBL/GenBank/DDBJ whole genome shotgun (WGS) entry which is preliminary data.</text>
</comment>
<protein>
    <submittedName>
        <fullName evidence="1">Uncharacterized protein</fullName>
    </submittedName>
</protein>
<evidence type="ECO:0000313" key="2">
    <source>
        <dbReference type="Proteomes" id="UP001497535"/>
    </source>
</evidence>
<accession>A0ACB0ZXJ6</accession>
<dbReference type="Proteomes" id="UP001497535">
    <property type="component" value="Unassembled WGS sequence"/>
</dbReference>
<organism evidence="1 2">
    <name type="scientific">Meloidogyne enterolobii</name>
    <name type="common">Root-knot nematode worm</name>
    <name type="synonym">Meloidogyne mayaguensis</name>
    <dbReference type="NCBI Taxonomy" id="390850"/>
    <lineage>
        <taxon>Eukaryota</taxon>
        <taxon>Metazoa</taxon>
        <taxon>Ecdysozoa</taxon>
        <taxon>Nematoda</taxon>
        <taxon>Chromadorea</taxon>
        <taxon>Rhabditida</taxon>
        <taxon>Tylenchina</taxon>
        <taxon>Tylenchomorpha</taxon>
        <taxon>Tylenchoidea</taxon>
        <taxon>Meloidogynidae</taxon>
        <taxon>Meloidogyninae</taxon>
        <taxon>Meloidogyne</taxon>
    </lineage>
</organism>
<keyword evidence="2" id="KW-1185">Reference proteome</keyword>
<evidence type="ECO:0000313" key="1">
    <source>
        <dbReference type="EMBL" id="CAK5083249.1"/>
    </source>
</evidence>